<accession>A0A451AR43</accession>
<name>A0A451AR43_9GAMM</name>
<dbReference type="InterPro" id="IPR016181">
    <property type="entry name" value="Acyl_CoA_acyltransferase"/>
</dbReference>
<protein>
    <submittedName>
        <fullName evidence="2">Putative acetyltransferase</fullName>
    </submittedName>
</protein>
<dbReference type="InterPro" id="IPR000182">
    <property type="entry name" value="GNAT_dom"/>
</dbReference>
<dbReference type="EMBL" id="CAADGD010000078">
    <property type="protein sequence ID" value="VFK71676.1"/>
    <property type="molecule type" value="Genomic_DNA"/>
</dbReference>
<dbReference type="Gene3D" id="3.40.630.30">
    <property type="match status" value="1"/>
</dbReference>
<evidence type="ECO:0000313" key="2">
    <source>
        <dbReference type="EMBL" id="VFK68503.1"/>
    </source>
</evidence>
<sequence length="186" mass="20914">MRQEINQQQTMRIRTTTSRDRGEIRDIHLCAFSEDEREIVSNLAINLLSEETIPRTFSLIAEIGDTAVGHISFSPVTLESDDLFQGYILAPLAVKPRYQKRRIGSGLIETGLQQLSKMKVGVLFVYGDPQYYGKFGFSTDVAIRYTPPYELQYPFGWQAIALDGYCVSDSSGALSCVTSLCDPKLW</sequence>
<dbReference type="GO" id="GO:0016747">
    <property type="term" value="F:acyltransferase activity, transferring groups other than amino-acyl groups"/>
    <property type="evidence" value="ECO:0007669"/>
    <property type="project" value="InterPro"/>
</dbReference>
<organism evidence="2">
    <name type="scientific">Candidatus Kentrum sp. UNK</name>
    <dbReference type="NCBI Taxonomy" id="2126344"/>
    <lineage>
        <taxon>Bacteria</taxon>
        <taxon>Pseudomonadati</taxon>
        <taxon>Pseudomonadota</taxon>
        <taxon>Gammaproteobacteria</taxon>
        <taxon>Candidatus Kentrum</taxon>
    </lineage>
</organism>
<feature type="domain" description="N-acetyltransferase" evidence="1">
    <location>
        <begin position="11"/>
        <end position="156"/>
    </location>
</feature>
<evidence type="ECO:0000313" key="3">
    <source>
        <dbReference type="EMBL" id="VFK71676.1"/>
    </source>
</evidence>
<keyword evidence="2" id="KW-0808">Transferase</keyword>
<evidence type="ECO:0000259" key="1">
    <source>
        <dbReference type="PROSITE" id="PS51186"/>
    </source>
</evidence>
<dbReference type="CDD" id="cd04301">
    <property type="entry name" value="NAT_SF"/>
    <property type="match status" value="1"/>
</dbReference>
<dbReference type="PROSITE" id="PS51186">
    <property type="entry name" value="GNAT"/>
    <property type="match status" value="1"/>
</dbReference>
<dbReference type="Pfam" id="PF13527">
    <property type="entry name" value="Acetyltransf_9"/>
    <property type="match status" value="1"/>
</dbReference>
<reference evidence="2" key="1">
    <citation type="submission" date="2019-02" db="EMBL/GenBank/DDBJ databases">
        <authorList>
            <person name="Gruber-Vodicka R. H."/>
            <person name="Seah K. B. B."/>
        </authorList>
    </citation>
    <scope>NUCLEOTIDE SEQUENCE</scope>
    <source>
        <strain evidence="3">BECK_BY19</strain>
        <strain evidence="2">BECK_BY8</strain>
    </source>
</reference>
<dbReference type="SUPFAM" id="SSF55729">
    <property type="entry name" value="Acyl-CoA N-acyltransferases (Nat)"/>
    <property type="match status" value="1"/>
</dbReference>
<gene>
    <name evidence="2" type="ORF">BECKUNK1418G_GA0071005_12402</name>
    <name evidence="3" type="ORF">BECKUNK1418H_GA0071006_10781</name>
</gene>
<dbReference type="AlphaFoldDB" id="A0A451AR43"/>
<dbReference type="EMBL" id="CAADFZ010000240">
    <property type="protein sequence ID" value="VFK68503.1"/>
    <property type="molecule type" value="Genomic_DNA"/>
</dbReference>
<proteinExistence type="predicted"/>